<feature type="transmembrane region" description="Helical" evidence="1">
    <location>
        <begin position="45"/>
        <end position="66"/>
    </location>
</feature>
<dbReference type="EMBL" id="JBHSQH010000001">
    <property type="protein sequence ID" value="MFC5973204.1"/>
    <property type="molecule type" value="Genomic_DNA"/>
</dbReference>
<name>A0ABD5RSH8_9EURY</name>
<comment type="caution">
    <text evidence="2">The sequence shown here is derived from an EMBL/GenBank/DDBJ whole genome shotgun (WGS) entry which is preliminary data.</text>
</comment>
<evidence type="ECO:0000313" key="2">
    <source>
        <dbReference type="EMBL" id="MFC5973204.1"/>
    </source>
</evidence>
<dbReference type="Proteomes" id="UP001596099">
    <property type="component" value="Unassembled WGS sequence"/>
</dbReference>
<proteinExistence type="predicted"/>
<reference evidence="2 3" key="1">
    <citation type="journal article" date="2019" name="Int. J. Syst. Evol. Microbiol.">
        <title>The Global Catalogue of Microorganisms (GCM) 10K type strain sequencing project: providing services to taxonomists for standard genome sequencing and annotation.</title>
        <authorList>
            <consortium name="The Broad Institute Genomics Platform"/>
            <consortium name="The Broad Institute Genome Sequencing Center for Infectious Disease"/>
            <person name="Wu L."/>
            <person name="Ma J."/>
        </authorList>
    </citation>
    <scope>NUCLEOTIDE SEQUENCE [LARGE SCALE GENOMIC DNA]</scope>
    <source>
        <strain evidence="2 3">CGMCC 1.12543</strain>
    </source>
</reference>
<gene>
    <name evidence="2" type="ORF">ACFPYI_17870</name>
</gene>
<organism evidence="2 3">
    <name type="scientific">Halomarina salina</name>
    <dbReference type="NCBI Taxonomy" id="1872699"/>
    <lineage>
        <taxon>Archaea</taxon>
        <taxon>Methanobacteriati</taxon>
        <taxon>Methanobacteriota</taxon>
        <taxon>Stenosarchaea group</taxon>
        <taxon>Halobacteria</taxon>
        <taxon>Halobacteriales</taxon>
        <taxon>Natronomonadaceae</taxon>
        <taxon>Halomarina</taxon>
    </lineage>
</organism>
<protein>
    <submittedName>
        <fullName evidence="2">Uncharacterized protein</fullName>
    </submittedName>
</protein>
<feature type="transmembrane region" description="Helical" evidence="1">
    <location>
        <begin position="12"/>
        <end position="33"/>
    </location>
</feature>
<sequence>MDFSRGGRSRIVVGVVCIVSLLGSAVVAQNSLLTTVGSQVNLGDLGGLVFVAWVTLLLLVTIGRVADVEPEENE</sequence>
<evidence type="ECO:0000256" key="1">
    <source>
        <dbReference type="SAM" id="Phobius"/>
    </source>
</evidence>
<dbReference type="RefSeq" id="WP_247417470.1">
    <property type="nucleotide sequence ID" value="NZ_JALLGW010000001.1"/>
</dbReference>
<evidence type="ECO:0000313" key="3">
    <source>
        <dbReference type="Proteomes" id="UP001596099"/>
    </source>
</evidence>
<keyword evidence="1" id="KW-0472">Membrane</keyword>
<dbReference type="AlphaFoldDB" id="A0ABD5RSH8"/>
<keyword evidence="1" id="KW-0812">Transmembrane</keyword>
<accession>A0ABD5RSH8</accession>
<keyword evidence="3" id="KW-1185">Reference proteome</keyword>
<keyword evidence="1" id="KW-1133">Transmembrane helix</keyword>